<keyword evidence="3" id="KW-1185">Reference proteome</keyword>
<dbReference type="InterPro" id="IPR000477">
    <property type="entry name" value="RT_dom"/>
</dbReference>
<dbReference type="Pfam" id="PF00078">
    <property type="entry name" value="RVT_1"/>
    <property type="match status" value="1"/>
</dbReference>
<accession>A0A4Y2KWM4</accession>
<proteinExistence type="predicted"/>
<dbReference type="PANTHER" id="PTHR33332">
    <property type="entry name" value="REVERSE TRANSCRIPTASE DOMAIN-CONTAINING PROTEIN"/>
    <property type="match status" value="1"/>
</dbReference>
<protein>
    <recommendedName>
        <fullName evidence="1">Reverse transcriptase domain-containing protein</fullName>
    </recommendedName>
</protein>
<dbReference type="Proteomes" id="UP000499080">
    <property type="component" value="Unassembled WGS sequence"/>
</dbReference>
<comment type="caution">
    <text evidence="2">The sequence shown here is derived from an EMBL/GenBank/DDBJ whole genome shotgun (WGS) entry which is preliminary data.</text>
</comment>
<feature type="domain" description="Reverse transcriptase" evidence="1">
    <location>
        <begin position="1"/>
        <end position="153"/>
    </location>
</feature>
<dbReference type="AlphaFoldDB" id="A0A4Y2KWM4"/>
<gene>
    <name evidence="2" type="ORF">AVEN_152756_1</name>
</gene>
<name>A0A4Y2KWM4_ARAVE</name>
<dbReference type="EMBL" id="BGPR01005106">
    <property type="protein sequence ID" value="GBN06864.1"/>
    <property type="molecule type" value="Genomic_DNA"/>
</dbReference>
<evidence type="ECO:0000313" key="3">
    <source>
        <dbReference type="Proteomes" id="UP000499080"/>
    </source>
</evidence>
<organism evidence="2 3">
    <name type="scientific">Araneus ventricosus</name>
    <name type="common">Orbweaver spider</name>
    <name type="synonym">Epeira ventricosa</name>
    <dbReference type="NCBI Taxonomy" id="182803"/>
    <lineage>
        <taxon>Eukaryota</taxon>
        <taxon>Metazoa</taxon>
        <taxon>Ecdysozoa</taxon>
        <taxon>Arthropoda</taxon>
        <taxon>Chelicerata</taxon>
        <taxon>Arachnida</taxon>
        <taxon>Araneae</taxon>
        <taxon>Araneomorphae</taxon>
        <taxon>Entelegynae</taxon>
        <taxon>Araneoidea</taxon>
        <taxon>Araneidae</taxon>
        <taxon>Araneus</taxon>
    </lineage>
</organism>
<dbReference type="PROSITE" id="PS50878">
    <property type="entry name" value="RT_POL"/>
    <property type="match status" value="1"/>
</dbReference>
<sequence length="182" mass="21294">MWRKGLIVKLIKYQFPDYLIKINRRFLSNRKFQVKTNQVLSTVSNIQAGTPHGSSLRPSLYNIFNSDFRRNDKVTNCLFVNDSAILTPGSNIRFIIKTIQAQLDSIEYWCTKWRLAINADKTKAILFRKENSSKVLRTLSFMEEDLTWENQVKYIFGLYLILNSLSENMLNRTLINFGIKSI</sequence>
<evidence type="ECO:0000259" key="1">
    <source>
        <dbReference type="PROSITE" id="PS50878"/>
    </source>
</evidence>
<reference evidence="2 3" key="1">
    <citation type="journal article" date="2019" name="Sci. Rep.">
        <title>Orb-weaving spider Araneus ventricosus genome elucidates the spidroin gene catalogue.</title>
        <authorList>
            <person name="Kono N."/>
            <person name="Nakamura H."/>
            <person name="Ohtoshi R."/>
            <person name="Moran D.A.P."/>
            <person name="Shinohara A."/>
            <person name="Yoshida Y."/>
            <person name="Fujiwara M."/>
            <person name="Mori M."/>
            <person name="Tomita M."/>
            <person name="Arakawa K."/>
        </authorList>
    </citation>
    <scope>NUCLEOTIDE SEQUENCE [LARGE SCALE GENOMIC DNA]</scope>
</reference>
<evidence type="ECO:0000313" key="2">
    <source>
        <dbReference type="EMBL" id="GBN06864.1"/>
    </source>
</evidence>
<dbReference type="OrthoDB" id="6433969at2759"/>